<evidence type="ECO:0000256" key="1">
    <source>
        <dbReference type="ARBA" id="ARBA00008069"/>
    </source>
</evidence>
<dbReference type="InterPro" id="IPR036928">
    <property type="entry name" value="AS_sf"/>
</dbReference>
<dbReference type="PANTHER" id="PTHR11895:SF151">
    <property type="entry name" value="GLUTAMYL-TRNA(GLN) AMIDOTRANSFERASE SUBUNIT A"/>
    <property type="match status" value="1"/>
</dbReference>
<dbReference type="Gene3D" id="3.90.1300.10">
    <property type="entry name" value="Amidase signature (AS) domain"/>
    <property type="match status" value="1"/>
</dbReference>
<reference evidence="13" key="1">
    <citation type="submission" date="2018-05" db="EMBL/GenBank/DDBJ databases">
        <title>Ignatzschineria dubaiensis sp. nov., isolated from necrotic foot tissues of dromedaries (Camelus dromedarius) and associated maggots in Dubai, United Arab Emirates.</title>
        <authorList>
            <person name="Tsang C.C."/>
            <person name="Tang J.Y.M."/>
            <person name="Fong J.Y.H."/>
            <person name="Kinne J."/>
            <person name="Lee H.H."/>
            <person name="Joseph M."/>
            <person name="Jose S."/>
            <person name="Schuster R.K."/>
            <person name="Tang Y."/>
            <person name="Sivakumar S."/>
            <person name="Chen J.H.K."/>
            <person name="Teng J.L.L."/>
            <person name="Lau S.K.P."/>
            <person name="Wernery U."/>
            <person name="Woo P.C.Y."/>
        </authorList>
    </citation>
    <scope>NUCLEOTIDE SEQUENCE [LARGE SCALE GENOMIC DNA]</scope>
    <source>
        <strain evidence="13">KCTC 22644</strain>
    </source>
</reference>
<feature type="domain" description="Amidase" evidence="11">
    <location>
        <begin position="22"/>
        <end position="462"/>
    </location>
</feature>
<keyword evidence="13" id="KW-1185">Reference proteome</keyword>
<dbReference type="InterPro" id="IPR023631">
    <property type="entry name" value="Amidase_dom"/>
</dbReference>
<dbReference type="SUPFAM" id="SSF75304">
    <property type="entry name" value="Amidase signature (AS) enzymes"/>
    <property type="match status" value="1"/>
</dbReference>
<evidence type="ECO:0000313" key="13">
    <source>
        <dbReference type="Proteomes" id="UP000245020"/>
    </source>
</evidence>
<keyword evidence="8 10" id="KW-0648">Protein biosynthesis</keyword>
<dbReference type="PANTHER" id="PTHR11895">
    <property type="entry name" value="TRANSAMIDASE"/>
    <property type="match status" value="1"/>
</dbReference>
<protein>
    <recommendedName>
        <fullName evidence="4 10">Glutamyl-tRNA(Gln) amidotransferase subunit A</fullName>
        <shortName evidence="10">Glu-ADT subunit A</shortName>
        <ecNumber evidence="3 10">6.3.5.7</ecNumber>
    </recommendedName>
</protein>
<dbReference type="RefSeq" id="WP_109189370.1">
    <property type="nucleotide sequence ID" value="NZ_BMYA01000002.1"/>
</dbReference>
<gene>
    <name evidence="10" type="primary">gatA</name>
    <name evidence="12" type="ORF">DC083_06225</name>
</gene>
<dbReference type="GO" id="GO:0006412">
    <property type="term" value="P:translation"/>
    <property type="evidence" value="ECO:0007669"/>
    <property type="project" value="UniProtKB-UniRule"/>
</dbReference>
<comment type="subunit">
    <text evidence="2 10">Heterotrimer of A, B and C subunits.</text>
</comment>
<comment type="catalytic activity">
    <reaction evidence="9 10">
        <text>L-glutamyl-tRNA(Gln) + L-glutamine + ATP + H2O = L-glutaminyl-tRNA(Gln) + L-glutamate + ADP + phosphate + H(+)</text>
        <dbReference type="Rhea" id="RHEA:17521"/>
        <dbReference type="Rhea" id="RHEA-COMP:9681"/>
        <dbReference type="Rhea" id="RHEA-COMP:9684"/>
        <dbReference type="ChEBI" id="CHEBI:15377"/>
        <dbReference type="ChEBI" id="CHEBI:15378"/>
        <dbReference type="ChEBI" id="CHEBI:29985"/>
        <dbReference type="ChEBI" id="CHEBI:30616"/>
        <dbReference type="ChEBI" id="CHEBI:43474"/>
        <dbReference type="ChEBI" id="CHEBI:58359"/>
        <dbReference type="ChEBI" id="CHEBI:78520"/>
        <dbReference type="ChEBI" id="CHEBI:78521"/>
        <dbReference type="ChEBI" id="CHEBI:456216"/>
        <dbReference type="EC" id="6.3.5.7"/>
    </reaction>
</comment>
<comment type="similarity">
    <text evidence="1 10">Belongs to the amidase family. GatA subfamily.</text>
</comment>
<evidence type="ECO:0000256" key="4">
    <source>
        <dbReference type="ARBA" id="ARBA00014428"/>
    </source>
</evidence>
<dbReference type="NCBIfam" id="TIGR00132">
    <property type="entry name" value="gatA"/>
    <property type="match status" value="1"/>
</dbReference>
<dbReference type="EMBL" id="QEWQ01000004">
    <property type="protein sequence ID" value="PWD80711.1"/>
    <property type="molecule type" value="Genomic_DNA"/>
</dbReference>
<dbReference type="Pfam" id="PF01425">
    <property type="entry name" value="Amidase"/>
    <property type="match status" value="1"/>
</dbReference>
<dbReference type="GO" id="GO:0030956">
    <property type="term" value="C:glutamyl-tRNA(Gln) amidotransferase complex"/>
    <property type="evidence" value="ECO:0007669"/>
    <property type="project" value="InterPro"/>
</dbReference>
<accession>A0A2U2ADI4</accession>
<dbReference type="Proteomes" id="UP000245020">
    <property type="component" value="Unassembled WGS sequence"/>
</dbReference>
<dbReference type="GO" id="GO:0016740">
    <property type="term" value="F:transferase activity"/>
    <property type="evidence" value="ECO:0007669"/>
    <property type="project" value="UniProtKB-KW"/>
</dbReference>
<proteinExistence type="inferred from homology"/>
<evidence type="ECO:0000256" key="2">
    <source>
        <dbReference type="ARBA" id="ARBA00011123"/>
    </source>
</evidence>
<dbReference type="GO" id="GO:0050567">
    <property type="term" value="F:glutaminyl-tRNA synthase (glutamine-hydrolyzing) activity"/>
    <property type="evidence" value="ECO:0007669"/>
    <property type="project" value="UniProtKB-UniRule"/>
</dbReference>
<keyword evidence="6 10" id="KW-0547">Nucleotide-binding</keyword>
<organism evidence="12 13">
    <name type="scientific">Ignatzschineria ureiclastica</name>
    <dbReference type="NCBI Taxonomy" id="472582"/>
    <lineage>
        <taxon>Bacteria</taxon>
        <taxon>Pseudomonadati</taxon>
        <taxon>Pseudomonadota</taxon>
        <taxon>Gammaproteobacteria</taxon>
        <taxon>Cardiobacteriales</taxon>
        <taxon>Ignatzschineriaceae</taxon>
        <taxon>Ignatzschineria</taxon>
    </lineage>
</organism>
<dbReference type="AlphaFoldDB" id="A0A2U2ADI4"/>
<evidence type="ECO:0000256" key="6">
    <source>
        <dbReference type="ARBA" id="ARBA00022741"/>
    </source>
</evidence>
<feature type="active site" description="Charge relay system" evidence="10">
    <location>
        <position position="151"/>
    </location>
</feature>
<dbReference type="InterPro" id="IPR020556">
    <property type="entry name" value="Amidase_CS"/>
</dbReference>
<comment type="function">
    <text evidence="10">Allows the formation of correctly charged Gln-tRNA(Gln) through the transamidation of misacylated Glu-tRNA(Gln) in organisms which lack glutaminyl-tRNA synthetase. The reaction takes place in the presence of glutamine and ATP through an activated gamma-phospho-Glu-tRNA(Gln).</text>
</comment>
<sequence length="483" mass="51974">MHTQTISELRQQLDRGEVSATEVASYFQQRIETLEPKLNSFITTTFDSAQAEAKAADEAMAKKETALLTGVPIAHKDLISTKGVLTTAASKMLSNYAPPFDATIVENLRAQGAVSFGKVNMDEFAMGSTGKTSFYGVTNNPWNTDHVAGGSSSGSAAAVAAGLVLAATGSDTGGSIRQPASFCGVTGIKPTYGRVSRFGMIAFASSLDQGGVLAKSAEDCAIVLEGMSGYDPKDPTSANRELPAFSKMLDLSLKGIKIALPRAFFDCGLDAATAKAIDETLAIYRQLGAEFVEVDLKYHDLVTPVYYVVAPAEAASNLSRFDGIRYGYRAENVQNLEELYDRTRTEGFGQEVKSRILMGTYAKTEVLYQDFFIKGQKVRRLIANEYQEILKEVDFIAGPTVAGGAFSKDHKASSIQNSLFDANLIGANLAGLPALSHPMGMSNNMPVGFQLIGRAFDEARLLAAAHQYQLNSDWHKKRPADFA</sequence>
<name>A0A2U2ADI4_9GAMM</name>
<evidence type="ECO:0000256" key="5">
    <source>
        <dbReference type="ARBA" id="ARBA00022598"/>
    </source>
</evidence>
<evidence type="ECO:0000256" key="9">
    <source>
        <dbReference type="ARBA" id="ARBA00047407"/>
    </source>
</evidence>
<dbReference type="GO" id="GO:0005524">
    <property type="term" value="F:ATP binding"/>
    <property type="evidence" value="ECO:0007669"/>
    <property type="project" value="UniProtKB-KW"/>
</dbReference>
<evidence type="ECO:0000256" key="7">
    <source>
        <dbReference type="ARBA" id="ARBA00022840"/>
    </source>
</evidence>
<keyword evidence="12" id="KW-0808">Transferase</keyword>
<dbReference type="InterPro" id="IPR004412">
    <property type="entry name" value="GatA"/>
</dbReference>
<comment type="caution">
    <text evidence="12">The sequence shown here is derived from an EMBL/GenBank/DDBJ whole genome shotgun (WGS) entry which is preliminary data.</text>
</comment>
<evidence type="ECO:0000256" key="10">
    <source>
        <dbReference type="HAMAP-Rule" id="MF_00120"/>
    </source>
</evidence>
<dbReference type="HAMAP" id="MF_00120">
    <property type="entry name" value="GatA"/>
    <property type="match status" value="1"/>
</dbReference>
<dbReference type="EC" id="6.3.5.7" evidence="3 10"/>
<feature type="active site" description="Acyl-ester intermediate" evidence="10">
    <location>
        <position position="175"/>
    </location>
</feature>
<feature type="active site" description="Charge relay system" evidence="10">
    <location>
        <position position="76"/>
    </location>
</feature>
<evidence type="ECO:0000313" key="12">
    <source>
        <dbReference type="EMBL" id="PWD80711.1"/>
    </source>
</evidence>
<evidence type="ECO:0000256" key="8">
    <source>
        <dbReference type="ARBA" id="ARBA00022917"/>
    </source>
</evidence>
<keyword evidence="5 10" id="KW-0436">Ligase</keyword>
<dbReference type="PROSITE" id="PS00571">
    <property type="entry name" value="AMIDASES"/>
    <property type="match status" value="1"/>
</dbReference>
<evidence type="ECO:0000259" key="11">
    <source>
        <dbReference type="Pfam" id="PF01425"/>
    </source>
</evidence>
<evidence type="ECO:0000256" key="3">
    <source>
        <dbReference type="ARBA" id="ARBA00012739"/>
    </source>
</evidence>
<dbReference type="OrthoDB" id="9811471at2"/>
<dbReference type="InterPro" id="IPR000120">
    <property type="entry name" value="Amidase"/>
</dbReference>
<keyword evidence="7 10" id="KW-0067">ATP-binding</keyword>